<dbReference type="InterPro" id="IPR011059">
    <property type="entry name" value="Metal-dep_hydrolase_composite"/>
</dbReference>
<feature type="chain" id="PRO_5047331106" evidence="1">
    <location>
        <begin position="26"/>
        <end position="431"/>
    </location>
</feature>
<dbReference type="InterPro" id="IPR032466">
    <property type="entry name" value="Metal_Hydrolase"/>
</dbReference>
<dbReference type="InterPro" id="IPR006680">
    <property type="entry name" value="Amidohydro-rel"/>
</dbReference>
<dbReference type="Proteomes" id="UP001139031">
    <property type="component" value="Unassembled WGS sequence"/>
</dbReference>
<dbReference type="PROSITE" id="PS50972">
    <property type="entry name" value="PTERIN_BINDING"/>
    <property type="match status" value="1"/>
</dbReference>
<protein>
    <submittedName>
        <fullName evidence="3">Amidohydrolase family protein</fullName>
    </submittedName>
</protein>
<dbReference type="InterPro" id="IPR000489">
    <property type="entry name" value="Pterin-binding_dom"/>
</dbReference>
<dbReference type="Gene3D" id="2.30.40.10">
    <property type="entry name" value="Urease, subunit C, domain 1"/>
    <property type="match status" value="1"/>
</dbReference>
<gene>
    <name evidence="3" type="ORF">K7C98_08105</name>
</gene>
<evidence type="ECO:0000313" key="3">
    <source>
        <dbReference type="EMBL" id="MBZ5709221.1"/>
    </source>
</evidence>
<comment type="caution">
    <text evidence="3">The sequence shown here is derived from an EMBL/GenBank/DDBJ whole genome shotgun (WGS) entry which is preliminary data.</text>
</comment>
<evidence type="ECO:0000313" key="4">
    <source>
        <dbReference type="Proteomes" id="UP001139031"/>
    </source>
</evidence>
<name>A0ABS7TLX2_9BACT</name>
<dbReference type="EMBL" id="JAIRAU010000005">
    <property type="protein sequence ID" value="MBZ5709221.1"/>
    <property type="molecule type" value="Genomic_DNA"/>
</dbReference>
<dbReference type="RefSeq" id="WP_224190999.1">
    <property type="nucleotide sequence ID" value="NZ_JAIRAU010000005.1"/>
</dbReference>
<dbReference type="SUPFAM" id="SSF51338">
    <property type="entry name" value="Composite domain of metallo-dependent hydrolases"/>
    <property type="match status" value="1"/>
</dbReference>
<dbReference type="Pfam" id="PF01979">
    <property type="entry name" value="Amidohydro_1"/>
    <property type="match status" value="1"/>
</dbReference>
<dbReference type="InterPro" id="IPR057744">
    <property type="entry name" value="OTAase-like"/>
</dbReference>
<dbReference type="CDD" id="cd01299">
    <property type="entry name" value="Met_dep_hydrolase_A"/>
    <property type="match status" value="1"/>
</dbReference>
<evidence type="ECO:0000256" key="1">
    <source>
        <dbReference type="SAM" id="SignalP"/>
    </source>
</evidence>
<dbReference type="InterPro" id="IPR051781">
    <property type="entry name" value="Metallo-dep_Hydrolase"/>
</dbReference>
<sequence>MLASRLLVVLSLVTCLFGHAPRADAEPPKVVKSYLLRPARVFDGIADKPMEGWVVLVTGETIADVGPAAQVHAPADAELVDLPGATLLPGLIEGHSHLLLHPYDETSWNDQVLREPLALRVARATNHARATLLAGFTTMRDLGTEGAAEADVGVKQAIDQGIIPGPRVLATTRAIVATGTYAPRGFAPEWQVPQGAEEADFDSLIRVVRGQIAGGADWIKVYGDYRWGPKGEELPTFSLEEVQRIVKTARDGKRPVVVHASSPEGMRRAVLAGAETIEHGDHGTAEVFKLMAKHGVYLCPTLAASDAMAQYGGWKKGVQPEPASIKDKRASFQAALKAKVPICNGSDVGVFSHGDNVRELELMVDYGMTPAQALRAATTVNAKMLHMADRIGQVKRGLLADLVAVEGDPTQKIGALRQVRFVMKGGVVHRR</sequence>
<keyword evidence="4" id="KW-1185">Reference proteome</keyword>
<feature type="signal peptide" evidence="1">
    <location>
        <begin position="1"/>
        <end position="25"/>
    </location>
</feature>
<reference evidence="3" key="1">
    <citation type="submission" date="2021-08" db="EMBL/GenBank/DDBJ databases">
        <authorList>
            <person name="Stevens D.C."/>
        </authorList>
    </citation>
    <scope>NUCLEOTIDE SEQUENCE</scope>
    <source>
        <strain evidence="3">DSM 53165</strain>
    </source>
</reference>
<accession>A0ABS7TLX2</accession>
<proteinExistence type="predicted"/>
<dbReference type="PANTHER" id="PTHR43135">
    <property type="entry name" value="ALPHA-D-RIBOSE 1-METHYLPHOSPHONATE 5-TRIPHOSPHATE DIPHOSPHATASE"/>
    <property type="match status" value="1"/>
</dbReference>
<dbReference type="SUPFAM" id="SSF51556">
    <property type="entry name" value="Metallo-dependent hydrolases"/>
    <property type="match status" value="1"/>
</dbReference>
<evidence type="ECO:0000259" key="2">
    <source>
        <dbReference type="PROSITE" id="PS50972"/>
    </source>
</evidence>
<dbReference type="PANTHER" id="PTHR43135:SF3">
    <property type="entry name" value="ALPHA-D-RIBOSE 1-METHYLPHOSPHONATE 5-TRIPHOSPHATE DIPHOSPHATASE"/>
    <property type="match status" value="1"/>
</dbReference>
<dbReference type="Gene3D" id="3.20.20.140">
    <property type="entry name" value="Metal-dependent hydrolases"/>
    <property type="match status" value="1"/>
</dbReference>
<keyword evidence="1" id="KW-0732">Signal</keyword>
<feature type="domain" description="Pterin-binding" evidence="2">
    <location>
        <begin position="175"/>
        <end position="431"/>
    </location>
</feature>
<organism evidence="3 4">
    <name type="scientific">Nannocystis pusilla</name>
    <dbReference type="NCBI Taxonomy" id="889268"/>
    <lineage>
        <taxon>Bacteria</taxon>
        <taxon>Pseudomonadati</taxon>
        <taxon>Myxococcota</taxon>
        <taxon>Polyangia</taxon>
        <taxon>Nannocystales</taxon>
        <taxon>Nannocystaceae</taxon>
        <taxon>Nannocystis</taxon>
    </lineage>
</organism>